<sequence>MYSTLLVFTTVRIAPRGAAYIPIVSAAHSSPTANSRAPPCNATSTTTTTVARKPTFTASTSFAILALVSLGA</sequence>
<name>A0A0A9FY06_ARUDO</name>
<evidence type="ECO:0000313" key="1">
    <source>
        <dbReference type="EMBL" id="JAE17122.1"/>
    </source>
</evidence>
<accession>A0A0A9FY06</accession>
<reference evidence="1" key="1">
    <citation type="submission" date="2014-09" db="EMBL/GenBank/DDBJ databases">
        <authorList>
            <person name="Magalhaes I.L.F."/>
            <person name="Oliveira U."/>
            <person name="Santos F.R."/>
            <person name="Vidigal T.H.D.A."/>
            <person name="Brescovit A.D."/>
            <person name="Santos A.J."/>
        </authorList>
    </citation>
    <scope>NUCLEOTIDE SEQUENCE</scope>
    <source>
        <tissue evidence="1">Shoot tissue taken approximately 20 cm above the soil surface</tissue>
    </source>
</reference>
<dbReference type="AlphaFoldDB" id="A0A0A9FY06"/>
<reference evidence="1" key="2">
    <citation type="journal article" date="2015" name="Data Brief">
        <title>Shoot transcriptome of the giant reed, Arundo donax.</title>
        <authorList>
            <person name="Barrero R.A."/>
            <person name="Guerrero F.D."/>
            <person name="Moolhuijzen P."/>
            <person name="Goolsby J.A."/>
            <person name="Tidwell J."/>
            <person name="Bellgard S.E."/>
            <person name="Bellgard M.I."/>
        </authorList>
    </citation>
    <scope>NUCLEOTIDE SEQUENCE</scope>
    <source>
        <tissue evidence="1">Shoot tissue taken approximately 20 cm above the soil surface</tissue>
    </source>
</reference>
<dbReference type="EMBL" id="GBRH01180774">
    <property type="protein sequence ID" value="JAE17122.1"/>
    <property type="molecule type" value="Transcribed_RNA"/>
</dbReference>
<protein>
    <submittedName>
        <fullName evidence="1">Uncharacterized protein</fullName>
    </submittedName>
</protein>
<proteinExistence type="predicted"/>
<organism evidence="1">
    <name type="scientific">Arundo donax</name>
    <name type="common">Giant reed</name>
    <name type="synonym">Donax arundinaceus</name>
    <dbReference type="NCBI Taxonomy" id="35708"/>
    <lineage>
        <taxon>Eukaryota</taxon>
        <taxon>Viridiplantae</taxon>
        <taxon>Streptophyta</taxon>
        <taxon>Embryophyta</taxon>
        <taxon>Tracheophyta</taxon>
        <taxon>Spermatophyta</taxon>
        <taxon>Magnoliopsida</taxon>
        <taxon>Liliopsida</taxon>
        <taxon>Poales</taxon>
        <taxon>Poaceae</taxon>
        <taxon>PACMAD clade</taxon>
        <taxon>Arundinoideae</taxon>
        <taxon>Arundineae</taxon>
        <taxon>Arundo</taxon>
    </lineage>
</organism>